<dbReference type="Proteomes" id="UP000006381">
    <property type="component" value="Chromosome"/>
</dbReference>
<keyword evidence="1" id="KW-0812">Transmembrane</keyword>
<feature type="transmembrane region" description="Helical" evidence="1">
    <location>
        <begin position="44"/>
        <end position="65"/>
    </location>
</feature>
<evidence type="ECO:0008006" key="4">
    <source>
        <dbReference type="Google" id="ProtNLM"/>
    </source>
</evidence>
<reference evidence="2 3" key="1">
    <citation type="journal article" date="2005" name="Proc. Natl. Acad. Sci. U.S.A.">
        <title>Complete genome sequence of the probiotic lactic acid bacterium Lactobacillus acidophilus NCFM.</title>
        <authorList>
            <person name="Altermann E."/>
            <person name="Russell W.M."/>
            <person name="Azcarate-Peril M.A."/>
            <person name="Barrangou R."/>
            <person name="Buck B.L."/>
            <person name="McAuliffe O."/>
            <person name="Souther N."/>
            <person name="Dobson A."/>
            <person name="Duong T."/>
            <person name="Callanan M."/>
            <person name="Lick S."/>
            <person name="Hamrick A."/>
            <person name="Cano R."/>
            <person name="Klaenhammer T.R."/>
        </authorList>
    </citation>
    <scope>NUCLEOTIDE SEQUENCE [LARGE SCALE GENOMIC DNA]</scope>
    <source>
        <strain evidence="3">ATCC 700396 / NCK56 / N2 / NCFM</strain>
    </source>
</reference>
<accession>Q5FI91</accession>
<sequence>MKKFIKDFALRGMLAAGFGPLILVTIYLGLQLSKTVTNLSVAQVNLNIISSLILAFIAGGISAIFRVERISIGTATLIDAVVIYFDYLVIYLINDWIKAQAIPLIIFTIIYIVGYLIIWLIIYHQVKTQVKTINQKL</sequence>
<evidence type="ECO:0000256" key="1">
    <source>
        <dbReference type="SAM" id="Phobius"/>
    </source>
</evidence>
<evidence type="ECO:0000313" key="3">
    <source>
        <dbReference type="Proteomes" id="UP000006381"/>
    </source>
</evidence>
<keyword evidence="3" id="KW-1185">Reference proteome</keyword>
<dbReference type="AlphaFoldDB" id="Q5FI91"/>
<proteinExistence type="predicted"/>
<feature type="transmembrane region" description="Helical" evidence="1">
    <location>
        <begin position="99"/>
        <end position="122"/>
    </location>
</feature>
<dbReference type="HOGENOM" id="CLU_1862626_0_0_9"/>
<keyword evidence="1" id="KW-1133">Transmembrane helix</keyword>
<dbReference type="Pfam" id="PF11457">
    <property type="entry name" value="DUF3021"/>
    <property type="match status" value="1"/>
</dbReference>
<dbReference type="RefSeq" id="WP_003549798.1">
    <property type="nucleotide sequence ID" value="NC_006814.3"/>
</dbReference>
<dbReference type="KEGG" id="lac:LBA1776"/>
<feature type="transmembrane region" description="Helical" evidence="1">
    <location>
        <begin position="72"/>
        <end position="93"/>
    </location>
</feature>
<dbReference type="BioCyc" id="LACI272621:G1G49-1739-MONOMER"/>
<dbReference type="OrthoDB" id="2049615at2"/>
<dbReference type="InterPro" id="IPR021560">
    <property type="entry name" value="DUF3021"/>
</dbReference>
<dbReference type="PATRIC" id="fig|272621.13.peg.1692"/>
<organism evidence="3">
    <name type="scientific">Lactobacillus acidophilus (strain ATCC 700396 / NCK56 / N2 / NCFM)</name>
    <dbReference type="NCBI Taxonomy" id="272621"/>
    <lineage>
        <taxon>Bacteria</taxon>
        <taxon>Bacillati</taxon>
        <taxon>Bacillota</taxon>
        <taxon>Bacilli</taxon>
        <taxon>Lactobacillales</taxon>
        <taxon>Lactobacillaceae</taxon>
        <taxon>Lactobacillus</taxon>
    </lineage>
</organism>
<dbReference type="eggNOG" id="ENOG5030A1N">
    <property type="taxonomic scope" value="Bacteria"/>
</dbReference>
<name>Q5FI91_LACAC</name>
<evidence type="ECO:0000313" key="2">
    <source>
        <dbReference type="EMBL" id="AAV43583.1"/>
    </source>
</evidence>
<dbReference type="EMBL" id="CP000033">
    <property type="protein sequence ID" value="AAV43583.1"/>
    <property type="molecule type" value="Genomic_DNA"/>
</dbReference>
<feature type="transmembrane region" description="Helical" evidence="1">
    <location>
        <begin position="12"/>
        <end position="32"/>
    </location>
</feature>
<protein>
    <recommendedName>
        <fullName evidence="4">DUF3021 domain-containing protein</fullName>
    </recommendedName>
</protein>
<gene>
    <name evidence="2" type="ordered locus">LBA1776</name>
</gene>
<dbReference type="STRING" id="272621.LBA1776"/>
<keyword evidence="1" id="KW-0472">Membrane</keyword>
<dbReference type="GeneID" id="93289163"/>